<protein>
    <submittedName>
        <fullName evidence="5">Methyltransferase</fullName>
    </submittedName>
</protein>
<evidence type="ECO:0000256" key="2">
    <source>
        <dbReference type="ARBA" id="ARBA00022603"/>
    </source>
</evidence>
<dbReference type="GO" id="GO:0032259">
    <property type="term" value="P:methylation"/>
    <property type="evidence" value="ECO:0007669"/>
    <property type="project" value="UniProtKB-KW"/>
</dbReference>
<evidence type="ECO:0000256" key="1">
    <source>
        <dbReference type="ARBA" id="ARBA00006149"/>
    </source>
</evidence>
<dbReference type="CDD" id="cd02440">
    <property type="entry name" value="AdoMet_MTases"/>
    <property type="match status" value="1"/>
</dbReference>
<proteinExistence type="inferred from homology"/>
<dbReference type="GO" id="GO:0008276">
    <property type="term" value="F:protein methyltransferase activity"/>
    <property type="evidence" value="ECO:0007669"/>
    <property type="project" value="TreeGrafter"/>
</dbReference>
<dbReference type="GO" id="GO:0035657">
    <property type="term" value="C:eRF1 methyltransferase complex"/>
    <property type="evidence" value="ECO:0007669"/>
    <property type="project" value="TreeGrafter"/>
</dbReference>
<dbReference type="OrthoDB" id="8746524at2"/>
<evidence type="ECO:0000313" key="6">
    <source>
        <dbReference type="Proteomes" id="UP000069620"/>
    </source>
</evidence>
<dbReference type="GO" id="GO:0003676">
    <property type="term" value="F:nucleic acid binding"/>
    <property type="evidence" value="ECO:0007669"/>
    <property type="project" value="InterPro"/>
</dbReference>
<sequence length="222" mass="23133">MTAFALDGVYPPQEDSQLLIDVLTGFTSLQERSVVDLGTGSGVVAVAAARLGARSVTAFDICPNAVRCARGNALAAGVDVHVRLGSWTQALECEPFDLVVCNPPYVPSGAEADTGSIPPWAGPMTAWDGGEDGRLVLDPLCATVPQMLSDGGSLLLVQSEFSDIGKSVTLLREAGLETKIVAVQSIPFGPVLTAHAAALEASGQLTEGRRHELLAVIRADKR</sequence>
<dbReference type="EMBL" id="BCSX01000051">
    <property type="protein sequence ID" value="GAS91678.1"/>
    <property type="molecule type" value="Genomic_DNA"/>
</dbReference>
<keyword evidence="4" id="KW-0949">S-adenosyl-L-methionine</keyword>
<dbReference type="PROSITE" id="PS00092">
    <property type="entry name" value="N6_MTASE"/>
    <property type="match status" value="1"/>
</dbReference>
<evidence type="ECO:0000313" key="5">
    <source>
        <dbReference type="EMBL" id="GAS91678.1"/>
    </source>
</evidence>
<gene>
    <name evidence="5" type="ORF">RMCB_5774</name>
</gene>
<accession>A0A100W4X1</accession>
<dbReference type="Pfam" id="PF06325">
    <property type="entry name" value="PrmA"/>
    <property type="match status" value="1"/>
</dbReference>
<keyword evidence="2 5" id="KW-0489">Methyltransferase</keyword>
<evidence type="ECO:0000256" key="3">
    <source>
        <dbReference type="ARBA" id="ARBA00022679"/>
    </source>
</evidence>
<dbReference type="InterPro" id="IPR004557">
    <property type="entry name" value="PrmC-related"/>
</dbReference>
<dbReference type="RefSeq" id="WP_062831507.1">
    <property type="nucleotide sequence ID" value="NZ_BCSX01000051.1"/>
</dbReference>
<reference evidence="6" key="1">
    <citation type="journal article" date="2016" name="Genome Announc.">
        <title>Draft Genome Sequences of Five Rapidly Growing Mycobacterium Species, M. thermoresistibile, M. fortuitum subsp. acetamidolyticum, M. canariasense, M. brisbanense, and M. novocastrense.</title>
        <authorList>
            <person name="Katahira K."/>
            <person name="Ogura Y."/>
            <person name="Gotoh Y."/>
            <person name="Hayashi T."/>
        </authorList>
    </citation>
    <scope>NUCLEOTIDE SEQUENCE [LARGE SCALE GENOMIC DNA]</scope>
    <source>
        <strain evidence="6">JCM15654</strain>
    </source>
</reference>
<dbReference type="GO" id="GO:0008757">
    <property type="term" value="F:S-adenosylmethionine-dependent methyltransferase activity"/>
    <property type="evidence" value="ECO:0007669"/>
    <property type="project" value="TreeGrafter"/>
</dbReference>
<dbReference type="NCBIfam" id="TIGR00537">
    <property type="entry name" value="hemK_rel_arch"/>
    <property type="match status" value="1"/>
</dbReference>
<comment type="similarity">
    <text evidence="1">Belongs to the eukaryotic/archaeal PrmC-related family.</text>
</comment>
<dbReference type="InterPro" id="IPR002052">
    <property type="entry name" value="DNA_methylase_N6_adenine_CS"/>
</dbReference>
<dbReference type="PANTHER" id="PTHR45875">
    <property type="entry name" value="METHYLTRANSFERASE N6AMT1"/>
    <property type="match status" value="1"/>
</dbReference>
<keyword evidence="6" id="KW-1185">Reference proteome</keyword>
<reference evidence="6" key="2">
    <citation type="submission" date="2016-02" db="EMBL/GenBank/DDBJ databases">
        <title>Draft genome sequence of five rapidly growing Mycobacterium species.</title>
        <authorList>
            <person name="Katahira K."/>
            <person name="Gotou Y."/>
            <person name="Iida K."/>
            <person name="Ogura Y."/>
            <person name="Hayashi T."/>
        </authorList>
    </citation>
    <scope>NUCLEOTIDE SEQUENCE [LARGE SCALE GENOMIC DNA]</scope>
    <source>
        <strain evidence="6">JCM15654</strain>
    </source>
</reference>
<dbReference type="SUPFAM" id="SSF53335">
    <property type="entry name" value="S-adenosyl-L-methionine-dependent methyltransferases"/>
    <property type="match status" value="1"/>
</dbReference>
<evidence type="ECO:0000256" key="4">
    <source>
        <dbReference type="ARBA" id="ARBA00022691"/>
    </source>
</evidence>
<keyword evidence="3 5" id="KW-0808">Transferase</keyword>
<name>A0A100W4X1_9MYCO</name>
<dbReference type="InterPro" id="IPR052190">
    <property type="entry name" value="Euk-Arch_PrmC-MTase"/>
</dbReference>
<dbReference type="Gene3D" id="3.40.50.150">
    <property type="entry name" value="Vaccinia Virus protein VP39"/>
    <property type="match status" value="1"/>
</dbReference>
<organism evidence="5 6">
    <name type="scientific">Mycolicibacterium brisbanense</name>
    <dbReference type="NCBI Taxonomy" id="146020"/>
    <lineage>
        <taxon>Bacteria</taxon>
        <taxon>Bacillati</taxon>
        <taxon>Actinomycetota</taxon>
        <taxon>Actinomycetes</taxon>
        <taxon>Mycobacteriales</taxon>
        <taxon>Mycobacteriaceae</taxon>
        <taxon>Mycolicibacterium</taxon>
    </lineage>
</organism>
<dbReference type="AlphaFoldDB" id="A0A100W4X1"/>
<dbReference type="Proteomes" id="UP000069620">
    <property type="component" value="Unassembled WGS sequence"/>
</dbReference>
<comment type="caution">
    <text evidence="5">The sequence shown here is derived from an EMBL/GenBank/DDBJ whole genome shotgun (WGS) entry which is preliminary data.</text>
</comment>
<dbReference type="InterPro" id="IPR029063">
    <property type="entry name" value="SAM-dependent_MTases_sf"/>
</dbReference>
<dbReference type="STRING" id="146020.RMCB_5774"/>
<dbReference type="PANTHER" id="PTHR45875:SF1">
    <property type="entry name" value="METHYLTRANSFERASE N6AMT1"/>
    <property type="match status" value="1"/>
</dbReference>